<evidence type="ECO:0000313" key="1">
    <source>
        <dbReference type="EMBL" id="ECC3916803.1"/>
    </source>
</evidence>
<gene>
    <name evidence="1" type="ORF">CTQ69_23095</name>
</gene>
<dbReference type="EMBL" id="AAIBIC010000038">
    <property type="protein sequence ID" value="ECC3916803.1"/>
    <property type="molecule type" value="Genomic_DNA"/>
</dbReference>
<dbReference type="AlphaFoldDB" id="A0A5Y1YCX8"/>
<reference evidence="1" key="1">
    <citation type="submission" date="2018-08" db="EMBL/GenBank/DDBJ databases">
        <authorList>
            <person name="Ashton P.M."/>
            <person name="Dallman T."/>
            <person name="Nair S."/>
            <person name="De Pinna E."/>
            <person name="Peters T."/>
            <person name="Grant K."/>
        </authorList>
    </citation>
    <scope>NUCLEOTIDE SEQUENCE [LARGE SCALE GENOMIC DNA]</scope>
    <source>
        <strain evidence="1">294779</strain>
    </source>
</reference>
<accession>A0A5Y1YCX8</accession>
<evidence type="ECO:0008006" key="2">
    <source>
        <dbReference type="Google" id="ProtNLM"/>
    </source>
</evidence>
<proteinExistence type="predicted"/>
<name>A0A5Y1YCX8_SALDZ</name>
<comment type="caution">
    <text evidence="1">The sequence shown here is derived from an EMBL/GenBank/DDBJ whole genome shotgun (WGS) entry which is preliminary data.</text>
</comment>
<sequence length="87" mass="10145">MTRLKKPNIENSEPQTKSAFVREAKPAKLYTQPTSFQLTPYYKELFEELSESTGQKRINVLKAALLAFKDMDSNDKDRWCLEAMKKK</sequence>
<protein>
    <recommendedName>
        <fullName evidence="2">CopG family transcriptional regulator</fullName>
    </recommendedName>
</protein>
<dbReference type="Proteomes" id="UP000839735">
    <property type="component" value="Unassembled WGS sequence"/>
</dbReference>
<organism evidence="1">
    <name type="scientific">Salmonella diarizonae</name>
    <dbReference type="NCBI Taxonomy" id="59204"/>
    <lineage>
        <taxon>Bacteria</taxon>
        <taxon>Pseudomonadati</taxon>
        <taxon>Pseudomonadota</taxon>
        <taxon>Gammaproteobacteria</taxon>
        <taxon>Enterobacterales</taxon>
        <taxon>Enterobacteriaceae</taxon>
        <taxon>Salmonella</taxon>
    </lineage>
</organism>